<evidence type="ECO:0000313" key="1">
    <source>
        <dbReference type="WBParaSite" id="MCU_004565-RA"/>
    </source>
</evidence>
<name>A0A5K3F3B1_MESCO</name>
<sequence length="271" mass="31168">MLNLFSKSTGRHYSNKFEYSSNPRRLSVTPSGKTFRRHTYEGGSACADASGTSITSKGLDRLSSFLGIKRKESFQPEYFELLEKHEALERELREIWGLIEYLQRVYEFSKTLDPVTRYRRLKASVKRTSMFLQVFAIQSSLADDLGVYYTSVCTGEYDRSFQNAIQQGSVVGSSAKEAEAFRQREEAFSRLELHEVINNISYLKEDIEILKMKNKLLLAELTGLCDRLAGIRQVNPLYRYFFLKRLIRTVIYGDAIQGLVEHLQDHGMPSP</sequence>
<dbReference type="WBParaSite" id="MCU_004565-RA">
    <property type="protein sequence ID" value="MCU_004565-RA"/>
    <property type="gene ID" value="MCU_004565"/>
</dbReference>
<reference evidence="1" key="1">
    <citation type="submission" date="2019-11" db="UniProtKB">
        <authorList>
            <consortium name="WormBaseParasite"/>
        </authorList>
    </citation>
    <scope>IDENTIFICATION</scope>
</reference>
<protein>
    <submittedName>
        <fullName evidence="1">Translin-associated protein X</fullName>
    </submittedName>
</protein>
<accession>A0A5K3F3B1</accession>
<organism evidence="1">
    <name type="scientific">Mesocestoides corti</name>
    <name type="common">Flatworm</name>
    <dbReference type="NCBI Taxonomy" id="53468"/>
    <lineage>
        <taxon>Eukaryota</taxon>
        <taxon>Metazoa</taxon>
        <taxon>Spiralia</taxon>
        <taxon>Lophotrochozoa</taxon>
        <taxon>Platyhelminthes</taxon>
        <taxon>Cestoda</taxon>
        <taxon>Eucestoda</taxon>
        <taxon>Cyclophyllidea</taxon>
        <taxon>Mesocestoididae</taxon>
        <taxon>Mesocestoides</taxon>
    </lineage>
</organism>
<dbReference type="AlphaFoldDB" id="A0A5K3F3B1"/>
<proteinExistence type="predicted"/>